<reference evidence="1" key="1">
    <citation type="journal article" date="2007" name="Int. J. Syst. Evol. Microbiol.">
        <title>Luteimonas composti sp. nov., a moderately thermophilic bacterium isolated from food waste.</title>
        <authorList>
            <person name="Young C.C."/>
            <person name="Kampfer P."/>
            <person name="Chen W.M."/>
            <person name="Yen W.S."/>
            <person name="Arun A.B."/>
            <person name="Lai W.A."/>
            <person name="Shen F.T."/>
            <person name="Rekha P.D."/>
            <person name="Lin K.Y."/>
            <person name="Chou J.H."/>
        </authorList>
    </citation>
    <scope>NUCLEOTIDE SEQUENCE</scope>
    <source>
        <strain evidence="1">CC-YY355</strain>
    </source>
</reference>
<dbReference type="EMBL" id="JARYGX010000019">
    <property type="protein sequence ID" value="MDH7453418.1"/>
    <property type="molecule type" value="Genomic_DNA"/>
</dbReference>
<comment type="caution">
    <text evidence="1">The sequence shown here is derived from an EMBL/GenBank/DDBJ whole genome shotgun (WGS) entry which is preliminary data.</text>
</comment>
<protein>
    <submittedName>
        <fullName evidence="1">Kinase</fullName>
    </submittedName>
</protein>
<evidence type="ECO:0000313" key="2">
    <source>
        <dbReference type="Proteomes" id="UP001160550"/>
    </source>
</evidence>
<gene>
    <name evidence="1" type="ORF">QF205_10105</name>
</gene>
<organism evidence="1 2">
    <name type="scientific">Luteimonas composti</name>
    <dbReference type="NCBI Taxonomy" id="398257"/>
    <lineage>
        <taxon>Bacteria</taxon>
        <taxon>Pseudomonadati</taxon>
        <taxon>Pseudomonadota</taxon>
        <taxon>Gammaproteobacteria</taxon>
        <taxon>Lysobacterales</taxon>
        <taxon>Lysobacteraceae</taxon>
        <taxon>Luteimonas</taxon>
    </lineage>
</organism>
<sequence>MPPDAHAAPPHGFPDALVACVLDDALEAGAEVYGISGLQGSGKSTLAAQLVAAAQARGLRAVAVSIDDFYLDPPERQRLAREVHPLLATRGPPGTHDLALACDTLDALRCGRAVAVPAFDKLADRRLPRPSWRCEAADLVVFEGWFLGTPAEPEAALQTPANALEREEDADGRWRRHVNAALARDYPALWRRIDRLLFLQPPGFDVVPAWRWQQEQALQARDPSRAGMTLEQVERFVQHYERVSRQALRTLPGLAEAVVALDAQRRPGPLRKRGSAAARR</sequence>
<reference evidence="1" key="2">
    <citation type="submission" date="2023-04" db="EMBL/GenBank/DDBJ databases">
        <authorList>
            <person name="Sun J.-Q."/>
        </authorList>
    </citation>
    <scope>NUCLEOTIDE SEQUENCE</scope>
    <source>
        <strain evidence="1">CC-YY355</strain>
    </source>
</reference>
<proteinExistence type="predicted"/>
<evidence type="ECO:0000313" key="1">
    <source>
        <dbReference type="EMBL" id="MDH7453418.1"/>
    </source>
</evidence>
<dbReference type="Gene3D" id="3.40.50.300">
    <property type="entry name" value="P-loop containing nucleotide triphosphate hydrolases"/>
    <property type="match status" value="1"/>
</dbReference>
<keyword evidence="2" id="KW-1185">Reference proteome</keyword>
<keyword evidence="1" id="KW-0418">Kinase</keyword>
<name>A0ABT6MTI6_9GAMM</name>
<dbReference type="InterPro" id="IPR027417">
    <property type="entry name" value="P-loop_NTPase"/>
</dbReference>
<dbReference type="Proteomes" id="UP001160550">
    <property type="component" value="Unassembled WGS sequence"/>
</dbReference>
<accession>A0ABT6MTI6</accession>
<dbReference type="PANTHER" id="PTHR10285">
    <property type="entry name" value="URIDINE KINASE"/>
    <property type="match status" value="1"/>
</dbReference>
<dbReference type="SUPFAM" id="SSF52540">
    <property type="entry name" value="P-loop containing nucleoside triphosphate hydrolases"/>
    <property type="match status" value="1"/>
</dbReference>
<dbReference type="GO" id="GO:0016301">
    <property type="term" value="F:kinase activity"/>
    <property type="evidence" value="ECO:0007669"/>
    <property type="project" value="UniProtKB-KW"/>
</dbReference>
<keyword evidence="1" id="KW-0808">Transferase</keyword>
<dbReference type="RefSeq" id="WP_280942619.1">
    <property type="nucleotide sequence ID" value="NZ_JARYGX010000019.1"/>
</dbReference>